<evidence type="ECO:0008006" key="10">
    <source>
        <dbReference type="Google" id="ProtNLM"/>
    </source>
</evidence>
<dbReference type="GO" id="GO:0030134">
    <property type="term" value="C:COPII-coated ER to Golgi transport vesicle"/>
    <property type="evidence" value="ECO:0007669"/>
    <property type="project" value="TreeGrafter"/>
</dbReference>
<evidence type="ECO:0000313" key="9">
    <source>
        <dbReference type="Proteomes" id="UP000246121"/>
    </source>
</evidence>
<dbReference type="VEuPathDB" id="TriTrypDB:ECC02_002850"/>
<dbReference type="Pfam" id="PF13850">
    <property type="entry name" value="ERGIC_N"/>
    <property type="match status" value="1"/>
</dbReference>
<dbReference type="VEuPathDB" id="TriTrypDB:TcG_06869"/>
<dbReference type="VEuPathDB" id="TriTrypDB:TcBrA4_0089230"/>
<dbReference type="VEuPathDB" id="TriTrypDB:TcCLB.506905.20"/>
<comment type="subcellular location">
    <subcellularLocation>
        <location evidence="1">Membrane</location>
    </subcellularLocation>
</comment>
<evidence type="ECO:0000256" key="5">
    <source>
        <dbReference type="SAM" id="Phobius"/>
    </source>
</evidence>
<keyword evidence="2 5" id="KW-0812">Transmembrane</keyword>
<dbReference type="EMBL" id="PRFA01000112">
    <property type="protein sequence ID" value="PWU86710.1"/>
    <property type="molecule type" value="Genomic_DNA"/>
</dbReference>
<name>A0A2V2URL8_TRYCR</name>
<dbReference type="VEuPathDB" id="TriTrypDB:TcCLB.510381.40"/>
<evidence type="ECO:0000256" key="4">
    <source>
        <dbReference type="ARBA" id="ARBA00023136"/>
    </source>
</evidence>
<accession>A0A2V2URL8</accession>
<evidence type="ECO:0000259" key="6">
    <source>
        <dbReference type="Pfam" id="PF07970"/>
    </source>
</evidence>
<organism evidence="8 9">
    <name type="scientific">Trypanosoma cruzi</name>
    <dbReference type="NCBI Taxonomy" id="5693"/>
    <lineage>
        <taxon>Eukaryota</taxon>
        <taxon>Discoba</taxon>
        <taxon>Euglenozoa</taxon>
        <taxon>Kinetoplastea</taxon>
        <taxon>Metakinetoplastina</taxon>
        <taxon>Trypanosomatida</taxon>
        <taxon>Trypanosomatidae</taxon>
        <taxon>Trypanosoma</taxon>
        <taxon>Schizotrypanum</taxon>
    </lineage>
</organism>
<comment type="caution">
    <text evidence="8">The sequence shown here is derived from an EMBL/GenBank/DDBJ whole genome shotgun (WGS) entry which is preliminary data.</text>
</comment>
<reference evidence="8 9" key="1">
    <citation type="journal article" date="2018" name="Microb. Genom.">
        <title>Expanding an expanded genome: long-read sequencing of Trypanosoma cruzi.</title>
        <authorList>
            <person name="Berna L."/>
            <person name="Rodriguez M."/>
            <person name="Chiribao M.L."/>
            <person name="Parodi-Talice A."/>
            <person name="Pita S."/>
            <person name="Rijo G."/>
            <person name="Alvarez-Valin F."/>
            <person name="Robello C."/>
        </authorList>
    </citation>
    <scope>NUCLEOTIDE SEQUENCE [LARGE SCALE GENOMIC DNA]</scope>
    <source>
        <strain evidence="8 9">Dm28c</strain>
    </source>
</reference>
<evidence type="ECO:0000259" key="7">
    <source>
        <dbReference type="Pfam" id="PF13850"/>
    </source>
</evidence>
<dbReference type="InterPro" id="IPR045888">
    <property type="entry name" value="Erv"/>
</dbReference>
<dbReference type="GO" id="GO:0005783">
    <property type="term" value="C:endoplasmic reticulum"/>
    <property type="evidence" value="ECO:0007669"/>
    <property type="project" value="TreeGrafter"/>
</dbReference>
<evidence type="ECO:0000256" key="3">
    <source>
        <dbReference type="ARBA" id="ARBA00022989"/>
    </source>
</evidence>
<dbReference type="VEuPathDB" id="TriTrypDB:TCDM_08584"/>
<feature type="domain" description="Endoplasmic reticulum vesicle transporter N-terminal" evidence="7">
    <location>
        <begin position="25"/>
        <end position="115"/>
    </location>
</feature>
<sequence>MSNLRQRSLLVINENNERPLLKKVAAVDLFPKPKEDYSRSQTYHGALVSLVTVVVIGLLVFWEVCSYIFGRDAYTTELSVDTSLSTEVEFNLDITFPRVPCHEVSLDVLDVTGTVNLNVTRNIFKTPVDAQGNFAFIGTRQGVGEYGSFREQSKDDPNSPQFCGRCFISEHQLSMMENKNRCCNACNDVLNAYDQQGLPRPQKNEVEQCIYELSLINPGCNYKGTLIVKKFGGRLVFAPKRVPGGFLIKDVMQFDSSHIINKLSIGDERVTRFSRRGVQHPLNGHEFVAQRRFTEIRYFLKVVPTMYFSGKNIASFNATYEYSVQWSHRLTPIGFGHFPSVSLGFDFHPMQVNNYFRRSSFPHFIVQLCGIVGGLFVVLGLIDGLVVWVGKFF</sequence>
<proteinExistence type="predicted"/>
<keyword evidence="3 5" id="KW-1133">Transmembrane helix</keyword>
<feature type="transmembrane region" description="Helical" evidence="5">
    <location>
        <begin position="42"/>
        <end position="62"/>
    </location>
</feature>
<dbReference type="VEuPathDB" id="TriTrypDB:C4B63_112g65"/>
<dbReference type="Proteomes" id="UP000246121">
    <property type="component" value="Unassembled WGS sequence"/>
</dbReference>
<dbReference type="AlphaFoldDB" id="A0A2V2URL8"/>
<dbReference type="VEuPathDB" id="TriTrypDB:TCSYLVIO_001725"/>
<feature type="domain" description="Endoplasmic reticulum vesicle transporter C-terminal" evidence="6">
    <location>
        <begin position="177"/>
        <end position="383"/>
    </location>
</feature>
<dbReference type="GO" id="GO:0016020">
    <property type="term" value="C:membrane"/>
    <property type="evidence" value="ECO:0007669"/>
    <property type="project" value="UniProtKB-SubCell"/>
</dbReference>
<feature type="transmembrane region" description="Helical" evidence="5">
    <location>
        <begin position="364"/>
        <end position="389"/>
    </location>
</feature>
<dbReference type="VEuPathDB" id="TriTrypDB:TcYC6_0044470"/>
<evidence type="ECO:0000256" key="1">
    <source>
        <dbReference type="ARBA" id="ARBA00004370"/>
    </source>
</evidence>
<dbReference type="VEuPathDB" id="TriTrypDB:Tc_MARK_571"/>
<dbReference type="InterPro" id="IPR012936">
    <property type="entry name" value="Erv_C"/>
</dbReference>
<dbReference type="InterPro" id="IPR039542">
    <property type="entry name" value="Erv_N"/>
</dbReference>
<gene>
    <name evidence="8" type="ORF">C4B63_112g65</name>
</gene>
<dbReference type="Pfam" id="PF07970">
    <property type="entry name" value="COPIIcoated_ERV"/>
    <property type="match status" value="1"/>
</dbReference>
<keyword evidence="4 5" id="KW-0472">Membrane</keyword>
<dbReference type="VEuPathDB" id="TriTrypDB:C3747_43g37"/>
<dbReference type="PANTHER" id="PTHR10984">
    <property type="entry name" value="ENDOPLASMIC RETICULUM-GOLGI INTERMEDIATE COMPARTMENT PROTEIN"/>
    <property type="match status" value="1"/>
</dbReference>
<dbReference type="PANTHER" id="PTHR10984:SF27">
    <property type="match status" value="1"/>
</dbReference>
<protein>
    <recommendedName>
        <fullName evidence="10">ERGIC and golgi family 3</fullName>
    </recommendedName>
</protein>
<evidence type="ECO:0000256" key="2">
    <source>
        <dbReference type="ARBA" id="ARBA00022692"/>
    </source>
</evidence>
<dbReference type="VEuPathDB" id="TriTrypDB:BCY84_12866"/>
<dbReference type="VEuPathDB" id="TriTrypDB:TcCL_NonESM07262"/>
<evidence type="ECO:0000313" key="8">
    <source>
        <dbReference type="EMBL" id="PWU86710.1"/>
    </source>
</evidence>